<protein>
    <recommendedName>
        <fullName evidence="18">Receptor protein-tyrosine kinase</fullName>
    </recommendedName>
</protein>
<feature type="transmembrane region" description="Helical" evidence="13">
    <location>
        <begin position="670"/>
        <end position="697"/>
    </location>
</feature>
<evidence type="ECO:0000256" key="13">
    <source>
        <dbReference type="SAM" id="Phobius"/>
    </source>
</evidence>
<dbReference type="FunFam" id="3.30.200.20:FF:000698">
    <property type="entry name" value="Myoblast growth factor receptor egl-15"/>
    <property type="match status" value="1"/>
</dbReference>
<evidence type="ECO:0000256" key="10">
    <source>
        <dbReference type="ARBA" id="ARBA00023180"/>
    </source>
</evidence>
<dbReference type="Pfam" id="PF07679">
    <property type="entry name" value="I-set"/>
    <property type="match status" value="3"/>
</dbReference>
<evidence type="ECO:0000256" key="2">
    <source>
        <dbReference type="ARBA" id="ARBA00022692"/>
    </source>
</evidence>
<dbReference type="GO" id="GO:0007169">
    <property type="term" value="P:cell surface receptor protein tyrosine kinase signaling pathway"/>
    <property type="evidence" value="ECO:0007669"/>
    <property type="project" value="TreeGrafter"/>
</dbReference>
<gene>
    <name evidence="16" type="ORF">ASIM_LOCUS10996</name>
</gene>
<proteinExistence type="predicted"/>
<dbReference type="PROSITE" id="PS00109">
    <property type="entry name" value="PROTEIN_KINASE_TYR"/>
    <property type="match status" value="1"/>
</dbReference>
<keyword evidence="6 13" id="KW-1133">Transmembrane helix</keyword>
<keyword evidence="3" id="KW-0732">Signal</keyword>
<dbReference type="SUPFAM" id="SSF56112">
    <property type="entry name" value="Protein kinase-like (PK-like)"/>
    <property type="match status" value="1"/>
</dbReference>
<dbReference type="SMART" id="SM00409">
    <property type="entry name" value="IG"/>
    <property type="match status" value="3"/>
</dbReference>
<feature type="compositionally biased region" description="Polar residues" evidence="12">
    <location>
        <begin position="1283"/>
        <end position="1296"/>
    </location>
</feature>
<feature type="region of interest" description="Disordered" evidence="12">
    <location>
        <begin position="179"/>
        <end position="205"/>
    </location>
</feature>
<reference evidence="16 17" key="1">
    <citation type="submission" date="2018-11" db="EMBL/GenBank/DDBJ databases">
        <authorList>
            <consortium name="Pathogen Informatics"/>
        </authorList>
    </citation>
    <scope>NUCLEOTIDE SEQUENCE [LARGE SCALE GENOMIC DNA]</scope>
</reference>
<dbReference type="InterPro" id="IPR007110">
    <property type="entry name" value="Ig-like_dom"/>
</dbReference>
<feature type="domain" description="Protein kinase" evidence="14">
    <location>
        <begin position="784"/>
        <end position="1103"/>
    </location>
</feature>
<feature type="compositionally biased region" description="Polar residues" evidence="12">
    <location>
        <begin position="1526"/>
        <end position="1536"/>
    </location>
</feature>
<dbReference type="GO" id="GO:0004714">
    <property type="term" value="F:transmembrane receptor protein tyrosine kinase activity"/>
    <property type="evidence" value="ECO:0007669"/>
    <property type="project" value="TreeGrafter"/>
</dbReference>
<evidence type="ECO:0000256" key="7">
    <source>
        <dbReference type="ARBA" id="ARBA00023136"/>
    </source>
</evidence>
<dbReference type="InterPro" id="IPR050122">
    <property type="entry name" value="RTK"/>
</dbReference>
<evidence type="ECO:0000256" key="1">
    <source>
        <dbReference type="ARBA" id="ARBA00004167"/>
    </source>
</evidence>
<feature type="region of interest" description="Disordered" evidence="12">
    <location>
        <begin position="908"/>
        <end position="931"/>
    </location>
</feature>
<dbReference type="EMBL" id="UYRR01031032">
    <property type="protein sequence ID" value="VDK44113.1"/>
    <property type="molecule type" value="Genomic_DNA"/>
</dbReference>
<dbReference type="Gene3D" id="2.60.40.10">
    <property type="entry name" value="Immunoglobulins"/>
    <property type="match status" value="3"/>
</dbReference>
<keyword evidence="11" id="KW-0393">Immunoglobulin domain</keyword>
<feature type="region of interest" description="Disordered" evidence="12">
    <location>
        <begin position="1515"/>
        <end position="1536"/>
    </location>
</feature>
<evidence type="ECO:0000256" key="9">
    <source>
        <dbReference type="ARBA" id="ARBA00023170"/>
    </source>
</evidence>
<evidence type="ECO:0000256" key="8">
    <source>
        <dbReference type="ARBA" id="ARBA00023157"/>
    </source>
</evidence>
<name>A0A3P6QN15_ANISI</name>
<dbReference type="Gene3D" id="1.10.510.10">
    <property type="entry name" value="Transferase(Phosphotransferase) domain 1"/>
    <property type="match status" value="1"/>
</dbReference>
<feature type="compositionally biased region" description="Low complexity" evidence="12">
    <location>
        <begin position="1301"/>
        <end position="1324"/>
    </location>
</feature>
<dbReference type="PROSITE" id="PS50011">
    <property type="entry name" value="PROTEIN_KINASE_DOM"/>
    <property type="match status" value="1"/>
</dbReference>
<dbReference type="PROSITE" id="PS50835">
    <property type="entry name" value="IG_LIKE"/>
    <property type="match status" value="3"/>
</dbReference>
<dbReference type="InterPro" id="IPR003598">
    <property type="entry name" value="Ig_sub2"/>
</dbReference>
<dbReference type="InterPro" id="IPR000719">
    <property type="entry name" value="Prot_kinase_dom"/>
</dbReference>
<dbReference type="GO" id="GO:0005524">
    <property type="term" value="F:ATP binding"/>
    <property type="evidence" value="ECO:0007669"/>
    <property type="project" value="UniProtKB-KW"/>
</dbReference>
<dbReference type="SUPFAM" id="SSF48726">
    <property type="entry name" value="Immunoglobulin"/>
    <property type="match status" value="3"/>
</dbReference>
<dbReference type="InterPro" id="IPR011009">
    <property type="entry name" value="Kinase-like_dom_sf"/>
</dbReference>
<evidence type="ECO:0008006" key="18">
    <source>
        <dbReference type="Google" id="ProtNLM"/>
    </source>
</evidence>
<dbReference type="InterPro" id="IPR008266">
    <property type="entry name" value="Tyr_kinase_AS"/>
</dbReference>
<dbReference type="InterPro" id="IPR020635">
    <property type="entry name" value="Tyr_kinase_cat_dom"/>
</dbReference>
<evidence type="ECO:0000313" key="17">
    <source>
        <dbReference type="Proteomes" id="UP000267096"/>
    </source>
</evidence>
<feature type="compositionally biased region" description="Low complexity" evidence="12">
    <location>
        <begin position="1515"/>
        <end position="1525"/>
    </location>
</feature>
<keyword evidence="2 13" id="KW-0812">Transmembrane</keyword>
<feature type="compositionally biased region" description="Low complexity" evidence="12">
    <location>
        <begin position="408"/>
        <end position="430"/>
    </location>
</feature>
<evidence type="ECO:0000259" key="14">
    <source>
        <dbReference type="PROSITE" id="PS50011"/>
    </source>
</evidence>
<dbReference type="Proteomes" id="UP000267096">
    <property type="component" value="Unassembled WGS sequence"/>
</dbReference>
<comment type="subcellular location">
    <subcellularLocation>
        <location evidence="1">Membrane</location>
        <topology evidence="1">Single-pass membrane protein</topology>
    </subcellularLocation>
</comment>
<evidence type="ECO:0000256" key="6">
    <source>
        <dbReference type="ARBA" id="ARBA00022989"/>
    </source>
</evidence>
<accession>A0A3P6QN15</accession>
<evidence type="ECO:0000256" key="12">
    <source>
        <dbReference type="SAM" id="MobiDB-lite"/>
    </source>
</evidence>
<dbReference type="GO" id="GO:0043235">
    <property type="term" value="C:receptor complex"/>
    <property type="evidence" value="ECO:0007669"/>
    <property type="project" value="TreeGrafter"/>
</dbReference>
<dbReference type="InterPro" id="IPR003599">
    <property type="entry name" value="Ig_sub"/>
</dbReference>
<dbReference type="PANTHER" id="PTHR24416">
    <property type="entry name" value="TYROSINE-PROTEIN KINASE RECEPTOR"/>
    <property type="match status" value="1"/>
</dbReference>
<evidence type="ECO:0000313" key="16">
    <source>
        <dbReference type="EMBL" id="VDK44113.1"/>
    </source>
</evidence>
<dbReference type="PANTHER" id="PTHR24416:SF550">
    <property type="entry name" value="FIBROBLAST GROWTH FACTOR RECEPTOR HOMOLOG 1-RELATED"/>
    <property type="match status" value="1"/>
</dbReference>
<evidence type="ECO:0000256" key="4">
    <source>
        <dbReference type="ARBA" id="ARBA00022741"/>
    </source>
</evidence>
<dbReference type="InterPro" id="IPR001245">
    <property type="entry name" value="Ser-Thr/Tyr_kinase_cat_dom"/>
</dbReference>
<feature type="transmembrane region" description="Helical" evidence="13">
    <location>
        <begin position="857"/>
        <end position="874"/>
    </location>
</feature>
<organism evidence="16 17">
    <name type="scientific">Anisakis simplex</name>
    <name type="common">Herring worm</name>
    <dbReference type="NCBI Taxonomy" id="6269"/>
    <lineage>
        <taxon>Eukaryota</taxon>
        <taxon>Metazoa</taxon>
        <taxon>Ecdysozoa</taxon>
        <taxon>Nematoda</taxon>
        <taxon>Chromadorea</taxon>
        <taxon>Rhabditida</taxon>
        <taxon>Spirurina</taxon>
        <taxon>Ascaridomorpha</taxon>
        <taxon>Ascaridoidea</taxon>
        <taxon>Anisakidae</taxon>
        <taxon>Anisakis</taxon>
        <taxon>Anisakis simplex complex</taxon>
    </lineage>
</organism>
<dbReference type="FunFam" id="2.60.40.10:FF:001689">
    <property type="entry name" value="Myoblast growth factor receptor egl-15"/>
    <property type="match status" value="1"/>
</dbReference>
<keyword evidence="4" id="KW-0547">Nucleotide-binding</keyword>
<dbReference type="FunFam" id="2.60.40.10:FF:001641">
    <property type="entry name" value="Myoblast growth factor receptor egl-15"/>
    <property type="match status" value="2"/>
</dbReference>
<feature type="domain" description="Ig-like" evidence="15">
    <location>
        <begin position="542"/>
        <end position="654"/>
    </location>
</feature>
<feature type="region of interest" description="Disordered" evidence="12">
    <location>
        <begin position="408"/>
        <end position="436"/>
    </location>
</feature>
<dbReference type="Pfam" id="PF07714">
    <property type="entry name" value="PK_Tyr_Ser-Thr"/>
    <property type="match status" value="1"/>
</dbReference>
<sequence>MKKRQIPDGPPRFKQNQRVVHEVFLNDKATFKCTALARPAPKIHWYRNGEFLNYTMLSRNERLRENKKHFSLEIRRVEVGDQGSWTCKVWNQAGSIFRNFTLEIIDFCDYFLMDEYPSTKVPEKCICLWFLSGEHRKEGIDWGAVSEDSCDNYRKYALKMRKPFGKKLCANAPCSVRSTAADDEDESEKTLSSHESSQHAISTSTVSSTSADAVVLHGIGLHESVPNNFMHEHYSNALEESVPTTIHRSTHSDATLQHHSLSILSQHVAHQSISSTDNSENNNDAAAKRLRTRTVLLHHFDDSERASIADDDDDIEEAKGIAVSHITDSDAVREHQGRDDHLSENNTVDGLVREQEGGDNEFRPVEDHLVYTRKDGELPFEMPVNDEPSSDNQRYRFIHHNRRISTLFSSSTLPPTTTTSTTARPTTRLSFPPQKVPPYFKVRDEDAATSVITPSGRTIKLQCKAGGQPEPQVIWFNSNKKVITTEARRPVGAEFRLRKNTLEMEDVAESDSGDYTCEAFNSAGSVTRTFKLRVVDRMRSKPIIVPNILINQTVDANSTVNFTCKVISDLTPHIVWMRIELTNDSIYYWNATDRKYVFRYTDMRTVENAFITKTSQDSSTLTIVNVTMADQGMYACVSGNHLGHAIANATLTVNEFHALTLATGDPESEWSWISILALIICIVLLTLLICAALLYVLCVKRNSKTHIAQMEQLIPSVKKRVVITKPAIDPSEADGWSDMPSTYQIHIEPITSSHRRPRLPSDLTLLSDYEIQSDPAWEVDRSRLRFVDMLGEGAFGEVWKAILKPPPKCNAIIQNDPNESEMPVAIKKLKASAHEKELIDLVSEMETFKIIGHHENLLRLIGCCTGAGPLYVILELCKHGNLRDFLRAHRPRDTDSANRVVQDSPALSSEAYLEPRKPSSGKVSLSNSSSDSEGPLLIKNLTQRHLVQFAWQVAKGMEFMAARKIIHRDLAARNVLVGDNFVMKISDFGLSRDVHYNDYYRKKGNGRLPIKWMALEALDSHVYTMFSDVWSFGILLWEIMTLGGTPYPSIAMQQLYSCLKEGYRMEAPDNCPDAIYTVMLACWQECPERRPSFVTLVDYFDWILTNSAKDNEHYLEVQSISNEDGSQQQQLLTDNDEEMMTRNEETSSLPSISAASNSLVKRSRKIRPLSEPVIYASEVIDDFDSEVNDLEDCDCAVSRPLLSGATKAVVYTPEDGPAVQYAFVRRSGIPLPVPDPITSSLSSAKKLNSTATMSVDSAIGSPSWPIDMHTSMLLDGLDPYRTPSDSNEHLNATTKTPHLASVNTNNNNSNNIISNTSNNDIVSNEATSTAKEDSDNNEGSINQQQPNFFPNNDQTNADNATYSDDRLQSHYTDLAHENGSQKGKLFQSMFPFPPQRHTRFSDSSAYEPDAVQLSMLNNLNTTSTTESYAPVFNATEADTLEKSMNRGALNDLSSQSTHHAVVSNQRRHSVDSSSSGRGGSSGMSSAEGLGGIADFCHIECVNVAPTAHKGVVQSNSVTTSSSYSTDIQSQQRFTAS</sequence>
<feature type="compositionally biased region" description="Low complexity" evidence="12">
    <location>
        <begin position="920"/>
        <end position="931"/>
    </location>
</feature>
<evidence type="ECO:0000256" key="11">
    <source>
        <dbReference type="ARBA" id="ARBA00023319"/>
    </source>
</evidence>
<keyword evidence="17" id="KW-1185">Reference proteome</keyword>
<evidence type="ECO:0000256" key="3">
    <source>
        <dbReference type="ARBA" id="ARBA00022729"/>
    </source>
</evidence>
<keyword evidence="9" id="KW-0675">Receptor</keyword>
<dbReference type="SMART" id="SM00219">
    <property type="entry name" value="TyrKc"/>
    <property type="match status" value="1"/>
</dbReference>
<keyword evidence="8" id="KW-1015">Disulfide bond</keyword>
<dbReference type="GO" id="GO:0005886">
    <property type="term" value="C:plasma membrane"/>
    <property type="evidence" value="ECO:0007669"/>
    <property type="project" value="TreeGrafter"/>
</dbReference>
<feature type="region of interest" description="Disordered" evidence="12">
    <location>
        <begin position="1452"/>
        <end position="1485"/>
    </location>
</feature>
<dbReference type="GO" id="GO:0009653">
    <property type="term" value="P:anatomical structure morphogenesis"/>
    <property type="evidence" value="ECO:0007669"/>
    <property type="project" value="UniProtKB-ARBA"/>
</dbReference>
<dbReference type="InterPro" id="IPR013783">
    <property type="entry name" value="Ig-like_fold"/>
</dbReference>
<feature type="domain" description="Ig-like" evidence="15">
    <location>
        <begin position="437"/>
        <end position="533"/>
    </location>
</feature>
<keyword evidence="7 13" id="KW-0472">Membrane</keyword>
<feature type="region of interest" description="Disordered" evidence="12">
    <location>
        <begin position="1384"/>
        <end position="1405"/>
    </location>
</feature>
<evidence type="ECO:0000256" key="5">
    <source>
        <dbReference type="ARBA" id="ARBA00022840"/>
    </source>
</evidence>
<dbReference type="InterPro" id="IPR013098">
    <property type="entry name" value="Ig_I-set"/>
</dbReference>
<keyword evidence="5" id="KW-0067">ATP-binding</keyword>
<dbReference type="OrthoDB" id="5984265at2759"/>
<evidence type="ECO:0000259" key="15">
    <source>
        <dbReference type="PROSITE" id="PS50835"/>
    </source>
</evidence>
<dbReference type="Gene3D" id="3.30.200.20">
    <property type="entry name" value="Phosphorylase Kinase, domain 1"/>
    <property type="match status" value="1"/>
</dbReference>
<feature type="compositionally biased region" description="Low complexity" evidence="12">
    <location>
        <begin position="1342"/>
        <end position="1354"/>
    </location>
</feature>
<feature type="domain" description="Ig-like" evidence="15">
    <location>
        <begin position="11"/>
        <end position="103"/>
    </location>
</feature>
<feature type="compositionally biased region" description="Polar residues" evidence="12">
    <location>
        <begin position="1452"/>
        <end position="1464"/>
    </location>
</feature>
<dbReference type="InterPro" id="IPR036179">
    <property type="entry name" value="Ig-like_dom_sf"/>
</dbReference>
<dbReference type="SMART" id="SM00408">
    <property type="entry name" value="IGc2"/>
    <property type="match status" value="3"/>
</dbReference>
<feature type="region of interest" description="Disordered" evidence="12">
    <location>
        <begin position="1277"/>
        <end position="1361"/>
    </location>
</feature>
<keyword evidence="10" id="KW-0325">Glycoprotein</keyword>